<evidence type="ECO:0000313" key="1">
    <source>
        <dbReference type="EMBL" id="TVU40356.1"/>
    </source>
</evidence>
<accession>A0A5J9VXJ1</accession>
<name>A0A5J9VXJ1_9POAL</name>
<proteinExistence type="predicted"/>
<sequence length="124" mass="13811">MGSANNMKFPIGTEFRFRSLAFVADGDGDLQQLDSPVAQEAHLAELVASINFAEDDVPRAEVTTSREARMPFGLRNSATTPSGHFSIDLKSGRVTDLFEDSDERYIVRDIVLYRIFRTPGTKIK</sequence>
<comment type="caution">
    <text evidence="1">The sequence shown here is derived from an EMBL/GenBank/DDBJ whole genome shotgun (WGS) entry which is preliminary data.</text>
</comment>
<reference evidence="1 2" key="1">
    <citation type="journal article" date="2019" name="Sci. Rep.">
        <title>A high-quality genome of Eragrostis curvula grass provides insights into Poaceae evolution and supports new strategies to enhance forage quality.</title>
        <authorList>
            <person name="Carballo J."/>
            <person name="Santos B.A.C.M."/>
            <person name="Zappacosta D."/>
            <person name="Garbus I."/>
            <person name="Selva J.P."/>
            <person name="Gallo C.A."/>
            <person name="Diaz A."/>
            <person name="Albertini E."/>
            <person name="Caccamo M."/>
            <person name="Echenique V."/>
        </authorList>
    </citation>
    <scope>NUCLEOTIDE SEQUENCE [LARGE SCALE GENOMIC DNA]</scope>
    <source>
        <strain evidence="2">cv. Victoria</strain>
        <tissue evidence="1">Leaf</tissue>
    </source>
</reference>
<dbReference type="Proteomes" id="UP000324897">
    <property type="component" value="Chromosome 4"/>
</dbReference>
<protein>
    <submittedName>
        <fullName evidence="1">Uncharacterized protein</fullName>
    </submittedName>
</protein>
<evidence type="ECO:0000313" key="2">
    <source>
        <dbReference type="Proteomes" id="UP000324897"/>
    </source>
</evidence>
<feature type="non-terminal residue" evidence="1">
    <location>
        <position position="1"/>
    </location>
</feature>
<dbReference type="Gramene" id="TVU40356">
    <property type="protein sequence ID" value="TVU40356"/>
    <property type="gene ID" value="EJB05_13817"/>
</dbReference>
<dbReference type="AlphaFoldDB" id="A0A5J9VXJ1"/>
<organism evidence="1 2">
    <name type="scientific">Eragrostis curvula</name>
    <name type="common">weeping love grass</name>
    <dbReference type="NCBI Taxonomy" id="38414"/>
    <lineage>
        <taxon>Eukaryota</taxon>
        <taxon>Viridiplantae</taxon>
        <taxon>Streptophyta</taxon>
        <taxon>Embryophyta</taxon>
        <taxon>Tracheophyta</taxon>
        <taxon>Spermatophyta</taxon>
        <taxon>Magnoliopsida</taxon>
        <taxon>Liliopsida</taxon>
        <taxon>Poales</taxon>
        <taxon>Poaceae</taxon>
        <taxon>PACMAD clade</taxon>
        <taxon>Chloridoideae</taxon>
        <taxon>Eragrostideae</taxon>
        <taxon>Eragrostidinae</taxon>
        <taxon>Eragrostis</taxon>
    </lineage>
</organism>
<gene>
    <name evidence="1" type="ORF">EJB05_13817</name>
</gene>
<dbReference type="EMBL" id="RWGY01000007">
    <property type="protein sequence ID" value="TVU40356.1"/>
    <property type="molecule type" value="Genomic_DNA"/>
</dbReference>
<keyword evidence="2" id="KW-1185">Reference proteome</keyword>